<gene>
    <name evidence="1" type="ORF">HMPREF9080_01288</name>
</gene>
<dbReference type="HOGENOM" id="CLU_3041614_0_0_6"/>
<comment type="caution">
    <text evidence="1">The sequence shown here is derived from an EMBL/GenBank/DDBJ whole genome shotgun (WGS) entry which is preliminary data.</text>
</comment>
<dbReference type="Proteomes" id="UP000004750">
    <property type="component" value="Unassembled WGS sequence"/>
</dbReference>
<dbReference type="RefSeq" id="WP_006985301.1">
    <property type="nucleotide sequence ID" value="NZ_JH417921.1"/>
</dbReference>
<dbReference type="EMBL" id="AGCM01000072">
    <property type="protein sequence ID" value="EHM54351.1"/>
    <property type="molecule type" value="Genomic_DNA"/>
</dbReference>
<organism evidence="1 2">
    <name type="scientific">Cardiobacterium valvarum F0432</name>
    <dbReference type="NCBI Taxonomy" id="797473"/>
    <lineage>
        <taxon>Bacteria</taxon>
        <taxon>Pseudomonadati</taxon>
        <taxon>Pseudomonadota</taxon>
        <taxon>Gammaproteobacteria</taxon>
        <taxon>Cardiobacteriales</taxon>
        <taxon>Cardiobacteriaceae</taxon>
        <taxon>Cardiobacterium</taxon>
    </lineage>
</organism>
<evidence type="ECO:0000313" key="1">
    <source>
        <dbReference type="EMBL" id="EHM54351.1"/>
    </source>
</evidence>
<dbReference type="AlphaFoldDB" id="G9ZEU8"/>
<dbReference type="STRING" id="797473.HMPREF9080_01288"/>
<proteinExistence type="predicted"/>
<reference evidence="1 2" key="1">
    <citation type="submission" date="2011-08" db="EMBL/GenBank/DDBJ databases">
        <authorList>
            <person name="Weinstock G."/>
            <person name="Sodergren E."/>
            <person name="Clifton S."/>
            <person name="Fulton L."/>
            <person name="Fulton B."/>
            <person name="Courtney L."/>
            <person name="Fronick C."/>
            <person name="Harrison M."/>
            <person name="Strong C."/>
            <person name="Farmer C."/>
            <person name="Delahaunty K."/>
            <person name="Markovic C."/>
            <person name="Hall O."/>
            <person name="Minx P."/>
            <person name="Tomlinson C."/>
            <person name="Mitreva M."/>
            <person name="Hou S."/>
            <person name="Chen J."/>
            <person name="Wollam A."/>
            <person name="Pepin K.H."/>
            <person name="Johnson M."/>
            <person name="Bhonagiri V."/>
            <person name="Zhang X."/>
            <person name="Suruliraj S."/>
            <person name="Warren W."/>
            <person name="Chinwalla A."/>
            <person name="Mardis E.R."/>
            <person name="Wilson R.K."/>
        </authorList>
    </citation>
    <scope>NUCLEOTIDE SEQUENCE [LARGE SCALE GENOMIC DNA]</scope>
    <source>
        <strain evidence="1 2">F0432</strain>
    </source>
</reference>
<sequence>MSHYLALRLPEYFTLNGLAADSTASIAAAAAKYDVPYHTARAAATRTPRRTSSP</sequence>
<evidence type="ECO:0000313" key="2">
    <source>
        <dbReference type="Proteomes" id="UP000004750"/>
    </source>
</evidence>
<name>G9ZEU8_9GAMM</name>
<accession>G9ZEU8</accession>
<protein>
    <submittedName>
        <fullName evidence="1">Uncharacterized protein</fullName>
    </submittedName>
</protein>